<dbReference type="SMART" id="SM00028">
    <property type="entry name" value="TPR"/>
    <property type="match status" value="2"/>
</dbReference>
<dbReference type="InterPro" id="IPR019734">
    <property type="entry name" value="TPR_rpt"/>
</dbReference>
<evidence type="ECO:0000256" key="1">
    <source>
        <dbReference type="SAM" id="Coils"/>
    </source>
</evidence>
<accession>A0A1R2CIG2</accession>
<organism evidence="2 3">
    <name type="scientific">Stentor coeruleus</name>
    <dbReference type="NCBI Taxonomy" id="5963"/>
    <lineage>
        <taxon>Eukaryota</taxon>
        <taxon>Sar</taxon>
        <taxon>Alveolata</taxon>
        <taxon>Ciliophora</taxon>
        <taxon>Postciliodesmatophora</taxon>
        <taxon>Heterotrichea</taxon>
        <taxon>Heterotrichida</taxon>
        <taxon>Stentoridae</taxon>
        <taxon>Stentor</taxon>
    </lineage>
</organism>
<reference evidence="2 3" key="1">
    <citation type="submission" date="2016-11" db="EMBL/GenBank/DDBJ databases">
        <title>The macronuclear genome of Stentor coeruleus: a giant cell with tiny introns.</title>
        <authorList>
            <person name="Slabodnick M."/>
            <person name="Ruby J.G."/>
            <person name="Reiff S.B."/>
            <person name="Swart E.C."/>
            <person name="Gosai S."/>
            <person name="Prabakaran S."/>
            <person name="Witkowska E."/>
            <person name="Larue G.E."/>
            <person name="Fisher S."/>
            <person name="Freeman R.M."/>
            <person name="Gunawardena J."/>
            <person name="Chu W."/>
            <person name="Stover N.A."/>
            <person name="Gregory B.D."/>
            <person name="Nowacki M."/>
            <person name="Derisi J."/>
            <person name="Roy S.W."/>
            <person name="Marshall W.F."/>
            <person name="Sood P."/>
        </authorList>
    </citation>
    <scope>NUCLEOTIDE SEQUENCE [LARGE SCALE GENOMIC DNA]</scope>
    <source>
        <strain evidence="2">WM001</strain>
    </source>
</reference>
<dbReference type="AlphaFoldDB" id="A0A1R2CIG2"/>
<dbReference type="Proteomes" id="UP000187209">
    <property type="component" value="Unassembled WGS sequence"/>
</dbReference>
<dbReference type="SUPFAM" id="SSF48452">
    <property type="entry name" value="TPR-like"/>
    <property type="match status" value="2"/>
</dbReference>
<gene>
    <name evidence="2" type="ORF">SteCoe_9116</name>
</gene>
<dbReference type="Gene3D" id="1.25.40.10">
    <property type="entry name" value="Tetratricopeptide repeat domain"/>
    <property type="match status" value="1"/>
</dbReference>
<keyword evidence="1" id="KW-0175">Coiled coil</keyword>
<name>A0A1R2CIG2_9CILI</name>
<proteinExistence type="predicted"/>
<evidence type="ECO:0000313" key="2">
    <source>
        <dbReference type="EMBL" id="OMJ88819.1"/>
    </source>
</evidence>
<dbReference type="Pfam" id="PF13181">
    <property type="entry name" value="TPR_8"/>
    <property type="match status" value="2"/>
</dbReference>
<comment type="caution">
    <text evidence="2">The sequence shown here is derived from an EMBL/GenBank/DDBJ whole genome shotgun (WGS) entry which is preliminary data.</text>
</comment>
<dbReference type="PROSITE" id="PS50096">
    <property type="entry name" value="IQ"/>
    <property type="match status" value="1"/>
</dbReference>
<dbReference type="EMBL" id="MPUH01000140">
    <property type="protein sequence ID" value="OMJ88819.1"/>
    <property type="molecule type" value="Genomic_DNA"/>
</dbReference>
<evidence type="ECO:0000313" key="3">
    <source>
        <dbReference type="Proteomes" id="UP000187209"/>
    </source>
</evidence>
<keyword evidence="3" id="KW-1185">Reference proteome</keyword>
<sequence>MRKFREIDDKGIGNFGKLVITTAENYIKSERWEDAIQLIKHTETIDGSHESAPIISQLVSKIAREAISSKDINKALKILLELKLLIEECNFVMPDDRCTVFNNLACAYRRTGKINQAKKYIDKALALSNSSRVSDTEKAAALLNNCSILSELGKHLKASESAFKIIDLISKIPYPSEHLKKLLGLACFNYATEKKELKDLQEAVDYYKKAAITLEGLLGLENVIDESLKQCDNLEEILKSQMKPKSRPVSASLKSRALINRPNDPRYQSAIRSQQISYAPIQDRRASHSYKMPPYPNFITNDYMKYRKEIERIVGRPPVLDRKSKKIERNVPHKPRLKDFKISSQEDIRIIPSRSETVKNSQFSNYNFSSTMLEIANQQTISLPSLSVDKKHEELKIDNFVENPHPPLETVLITENIPISKDSSSIEILPIIETLPIKNPVEDNSDKQASYHLTQEEAAIRIQSAFKGKRIRKKLTIKKSYVMIFRACRKIKDNYFLVTVAKKNQNTLVLLFDLENLSKCFKVKIDVGDQINVDKILGGIDLNDERIPFFIEGEKRIQFKDIFSKDKRGTIKNSS</sequence>
<dbReference type="InterPro" id="IPR011990">
    <property type="entry name" value="TPR-like_helical_dom_sf"/>
</dbReference>
<protein>
    <submittedName>
        <fullName evidence="2">Uncharacterized protein</fullName>
    </submittedName>
</protein>
<feature type="coiled-coil region" evidence="1">
    <location>
        <begin position="190"/>
        <end position="237"/>
    </location>
</feature>